<dbReference type="SUPFAM" id="SSF46689">
    <property type="entry name" value="Homeodomain-like"/>
    <property type="match status" value="1"/>
</dbReference>
<accession>A0AAJ5UXK9</accession>
<dbReference type="PROSITE" id="PS50977">
    <property type="entry name" value="HTH_TETR_2"/>
    <property type="match status" value="1"/>
</dbReference>
<dbReference type="InterPro" id="IPR050624">
    <property type="entry name" value="HTH-type_Tx_Regulator"/>
</dbReference>
<name>A0AAJ5UXK9_9BACI</name>
<dbReference type="PANTHER" id="PTHR43479:SF22">
    <property type="entry name" value="TRANSCRIPTIONAL REGULATOR, TETR FAMILY"/>
    <property type="match status" value="1"/>
</dbReference>
<organism evidence="5 6">
    <name type="scientific">Lysinibacillus irui</name>
    <dbReference type="NCBI Taxonomy" id="2998077"/>
    <lineage>
        <taxon>Bacteria</taxon>
        <taxon>Bacillati</taxon>
        <taxon>Bacillota</taxon>
        <taxon>Bacilli</taxon>
        <taxon>Bacillales</taxon>
        <taxon>Bacillaceae</taxon>
        <taxon>Lysinibacillus</taxon>
    </lineage>
</organism>
<feature type="domain" description="HTH tetR-type" evidence="4">
    <location>
        <begin position="2"/>
        <end position="62"/>
    </location>
</feature>
<evidence type="ECO:0000256" key="2">
    <source>
        <dbReference type="ARBA" id="ARBA00023125"/>
    </source>
</evidence>
<dbReference type="InterPro" id="IPR001647">
    <property type="entry name" value="HTH_TetR"/>
</dbReference>
<dbReference type="Gene3D" id="1.10.357.10">
    <property type="entry name" value="Tetracycline Repressor, domain 2"/>
    <property type="match status" value="1"/>
</dbReference>
<dbReference type="PANTHER" id="PTHR43479">
    <property type="entry name" value="ACREF/ENVCD OPERON REPRESSOR-RELATED"/>
    <property type="match status" value="1"/>
</dbReference>
<dbReference type="KEGG" id="liu:OU989_10040"/>
<dbReference type="RefSeq" id="WP_274796998.1">
    <property type="nucleotide sequence ID" value="NZ_CP113527.1"/>
</dbReference>
<dbReference type="AlphaFoldDB" id="A0AAJ5UXK9"/>
<gene>
    <name evidence="5" type="ORF">OU989_10040</name>
</gene>
<feature type="DNA-binding region" description="H-T-H motif" evidence="3">
    <location>
        <begin position="25"/>
        <end position="44"/>
    </location>
</feature>
<dbReference type="EMBL" id="CP113527">
    <property type="protein sequence ID" value="WDV08787.1"/>
    <property type="molecule type" value="Genomic_DNA"/>
</dbReference>
<proteinExistence type="predicted"/>
<evidence type="ECO:0000313" key="5">
    <source>
        <dbReference type="EMBL" id="WDV08787.1"/>
    </source>
</evidence>
<keyword evidence="1" id="KW-0678">Repressor</keyword>
<dbReference type="InterPro" id="IPR023772">
    <property type="entry name" value="DNA-bd_HTH_TetR-type_CS"/>
</dbReference>
<keyword evidence="2 3" id="KW-0238">DNA-binding</keyword>
<evidence type="ECO:0000259" key="4">
    <source>
        <dbReference type="PROSITE" id="PS50977"/>
    </source>
</evidence>
<dbReference type="Proteomes" id="UP001219585">
    <property type="component" value="Chromosome"/>
</dbReference>
<reference evidence="5" key="1">
    <citation type="submission" date="2022-11" db="EMBL/GenBank/DDBJ databases">
        <title>Lysinibacillus irui.</title>
        <authorList>
            <person name="Akintayo S.O."/>
        </authorList>
    </citation>
    <scope>NUCLEOTIDE SEQUENCE</scope>
    <source>
        <strain evidence="5">IRB4-01</strain>
    </source>
</reference>
<evidence type="ECO:0000256" key="1">
    <source>
        <dbReference type="ARBA" id="ARBA00022491"/>
    </source>
</evidence>
<dbReference type="PRINTS" id="PR00455">
    <property type="entry name" value="HTHTETR"/>
</dbReference>
<evidence type="ECO:0000313" key="6">
    <source>
        <dbReference type="Proteomes" id="UP001219585"/>
    </source>
</evidence>
<dbReference type="Pfam" id="PF00440">
    <property type="entry name" value="TetR_N"/>
    <property type="match status" value="1"/>
</dbReference>
<dbReference type="PROSITE" id="PS01081">
    <property type="entry name" value="HTH_TETR_1"/>
    <property type="match status" value="1"/>
</dbReference>
<dbReference type="GO" id="GO:0003677">
    <property type="term" value="F:DNA binding"/>
    <property type="evidence" value="ECO:0007669"/>
    <property type="project" value="UniProtKB-UniRule"/>
</dbReference>
<evidence type="ECO:0000256" key="3">
    <source>
        <dbReference type="PROSITE-ProRule" id="PRU00335"/>
    </source>
</evidence>
<dbReference type="InterPro" id="IPR009057">
    <property type="entry name" value="Homeodomain-like_sf"/>
</dbReference>
<sequence>MKDRKQVVIESTIQLFTEKGYQHTSVQDILDRANISKGTFYNYFSSKNECLKAVLEQNRRERDVLKEEILVGQKMNDVEILVDQLMASLRIKEKYNLMPLFREISFLHDEELQKILADHRFHEITWLKNRLYDIYGEDGKPYYYECAVIFFGTFQYLSFYWNLATNTTIDIKKVICRSLRYVENFLPEMIACGEVFLDPKDMYLIESEFETKMVTKDMILEKLGKFDKNMSTVELPQQSIELTSLLLEEMGREKPRISVLEIMLKPFRNAFTDTIYTVEAEEIANIFWLYIKMQKNRS</sequence>
<protein>
    <submittedName>
        <fullName evidence="5">TetR/AcrR family transcriptional regulator</fullName>
    </submittedName>
</protein>